<comment type="caution">
    <text evidence="1">The sequence shown here is derived from an EMBL/GenBank/DDBJ whole genome shotgun (WGS) entry which is preliminary data.</text>
</comment>
<name>A0A927B5Q2_9BACT</name>
<accession>A0A927B5Q2</accession>
<dbReference type="CDD" id="cd00719">
    <property type="entry name" value="GIY-YIG_SF"/>
    <property type="match status" value="1"/>
</dbReference>
<evidence type="ECO:0000313" key="2">
    <source>
        <dbReference type="Proteomes" id="UP000653797"/>
    </source>
</evidence>
<dbReference type="InterPro" id="IPR035901">
    <property type="entry name" value="GIY-YIG_endonuc_sf"/>
</dbReference>
<gene>
    <name evidence="1" type="ORF">IC230_23705</name>
</gene>
<dbReference type="Proteomes" id="UP000653797">
    <property type="component" value="Unassembled WGS sequence"/>
</dbReference>
<keyword evidence="2" id="KW-1185">Reference proteome</keyword>
<sequence length="188" mass="22151">MKNALKMHQKHLDLSEILDNARQFQNQPCVYYLIDDNDEVTYVGQTKNLYSQLITHRFSGKEFVRYNFFPCEEIDLDRLEQEAISKFRPVHNKPPTAQSTSGYLSKPLICLKHNITPVAFDYLREAFGLESSRSFGNTKYYKPEDVESWLRRFKGLVIRGRHVLQVRPDYLAVGVSTRTKQIQLYRKR</sequence>
<protein>
    <submittedName>
        <fullName evidence="1">GIY-YIG nuclease family protein</fullName>
    </submittedName>
</protein>
<evidence type="ECO:0000313" key="1">
    <source>
        <dbReference type="EMBL" id="MBD2755925.1"/>
    </source>
</evidence>
<dbReference type="AlphaFoldDB" id="A0A927B5Q2"/>
<organism evidence="1 2">
    <name type="scientific">Spirosoma validum</name>
    <dbReference type="NCBI Taxonomy" id="2771355"/>
    <lineage>
        <taxon>Bacteria</taxon>
        <taxon>Pseudomonadati</taxon>
        <taxon>Bacteroidota</taxon>
        <taxon>Cytophagia</taxon>
        <taxon>Cytophagales</taxon>
        <taxon>Cytophagaceae</taxon>
        <taxon>Spirosoma</taxon>
    </lineage>
</organism>
<dbReference type="EMBL" id="JACXAA010000010">
    <property type="protein sequence ID" value="MBD2755925.1"/>
    <property type="molecule type" value="Genomic_DNA"/>
</dbReference>
<dbReference type="RefSeq" id="WP_191041549.1">
    <property type="nucleotide sequence ID" value="NZ_JACXAA010000010.1"/>
</dbReference>
<reference evidence="1" key="1">
    <citation type="submission" date="2020-09" db="EMBL/GenBank/DDBJ databases">
        <authorList>
            <person name="Kim M.K."/>
        </authorList>
    </citation>
    <scope>NUCLEOTIDE SEQUENCE</scope>
    <source>
        <strain evidence="1">BT704</strain>
    </source>
</reference>
<proteinExistence type="predicted"/>
<dbReference type="SUPFAM" id="SSF82771">
    <property type="entry name" value="GIY-YIG endonuclease"/>
    <property type="match status" value="1"/>
</dbReference>